<name>A0A345NPF1_9MICO</name>
<evidence type="ECO:0000256" key="1">
    <source>
        <dbReference type="SAM" id="Phobius"/>
    </source>
</evidence>
<organism evidence="2 3">
    <name type="scientific">Ornithinimicrobium avium</name>
    <dbReference type="NCBI Taxonomy" id="2283195"/>
    <lineage>
        <taxon>Bacteria</taxon>
        <taxon>Bacillati</taxon>
        <taxon>Actinomycetota</taxon>
        <taxon>Actinomycetes</taxon>
        <taxon>Micrococcales</taxon>
        <taxon>Ornithinimicrobiaceae</taxon>
        <taxon>Ornithinimicrobium</taxon>
    </lineage>
</organism>
<dbReference type="Proteomes" id="UP000253790">
    <property type="component" value="Chromosome"/>
</dbReference>
<gene>
    <name evidence="2" type="ORF">DV701_12995</name>
</gene>
<dbReference type="RefSeq" id="WP_114928827.1">
    <property type="nucleotide sequence ID" value="NZ_CP031229.1"/>
</dbReference>
<dbReference type="EMBL" id="CP031229">
    <property type="protein sequence ID" value="AXH96909.1"/>
    <property type="molecule type" value="Genomic_DNA"/>
</dbReference>
<keyword evidence="1" id="KW-1133">Transmembrane helix</keyword>
<dbReference type="KEGG" id="orn:DV701_12995"/>
<evidence type="ECO:0000313" key="2">
    <source>
        <dbReference type="EMBL" id="AXH96909.1"/>
    </source>
</evidence>
<keyword evidence="1" id="KW-0812">Transmembrane</keyword>
<feature type="transmembrane region" description="Helical" evidence="1">
    <location>
        <begin position="16"/>
        <end position="36"/>
    </location>
</feature>
<reference evidence="2 3" key="1">
    <citation type="submission" date="2018-07" db="EMBL/GenBank/DDBJ databases">
        <title>Complete genome sequencing of Ornithinimicrobium sp. AMA3305.</title>
        <authorList>
            <person name="Bae J.-W."/>
        </authorList>
    </citation>
    <scope>NUCLEOTIDE SEQUENCE [LARGE SCALE GENOMIC DNA]</scope>
    <source>
        <strain evidence="2 3">AMA3305</strain>
    </source>
</reference>
<dbReference type="AlphaFoldDB" id="A0A345NPF1"/>
<sequence length="196" mass="21422">MRHRQRHPAHRRGQRPWWLGMLAGTLVAAVVAWLAVCVDVLVTPQVDPHGRVDAVYVLGPAETRIGAALDLMDQGLAPVLLATTSVREDGTTYATGHCGTAAATYRVECVLPDPYSTRGEAQVLGEQVAAHGWTRVAVLTSTVHTARARMLMERCVDAEVLMWTLDDRPDPGVVARLEGFVYQSAAWVKAQLERDC</sequence>
<keyword evidence="3" id="KW-1185">Reference proteome</keyword>
<proteinExistence type="predicted"/>
<keyword evidence="1" id="KW-0472">Membrane</keyword>
<dbReference type="OrthoDB" id="4772924at2"/>
<evidence type="ECO:0000313" key="3">
    <source>
        <dbReference type="Proteomes" id="UP000253790"/>
    </source>
</evidence>
<accession>A0A345NPF1</accession>
<protein>
    <submittedName>
        <fullName evidence="2">Uncharacterized protein</fullName>
    </submittedName>
</protein>